<organism evidence="1 2">
    <name type="scientific">Araneus ventricosus</name>
    <name type="common">Orbweaver spider</name>
    <name type="synonym">Epeira ventricosa</name>
    <dbReference type="NCBI Taxonomy" id="182803"/>
    <lineage>
        <taxon>Eukaryota</taxon>
        <taxon>Metazoa</taxon>
        <taxon>Ecdysozoa</taxon>
        <taxon>Arthropoda</taxon>
        <taxon>Chelicerata</taxon>
        <taxon>Arachnida</taxon>
        <taxon>Araneae</taxon>
        <taxon>Araneomorphae</taxon>
        <taxon>Entelegynae</taxon>
        <taxon>Araneoidea</taxon>
        <taxon>Araneidae</taxon>
        <taxon>Araneus</taxon>
    </lineage>
</organism>
<dbReference type="EMBL" id="BGPR01000080">
    <property type="protein sequence ID" value="GBL91586.1"/>
    <property type="molecule type" value="Genomic_DNA"/>
</dbReference>
<dbReference type="Proteomes" id="UP000499080">
    <property type="component" value="Unassembled WGS sequence"/>
</dbReference>
<name>A0A4Y2BK21_ARAVE</name>
<protein>
    <submittedName>
        <fullName evidence="1">Uncharacterized protein</fullName>
    </submittedName>
</protein>
<evidence type="ECO:0000313" key="1">
    <source>
        <dbReference type="EMBL" id="GBL91586.1"/>
    </source>
</evidence>
<accession>A0A4Y2BK21</accession>
<dbReference type="AlphaFoldDB" id="A0A4Y2BK21"/>
<reference evidence="1 2" key="1">
    <citation type="journal article" date="2019" name="Sci. Rep.">
        <title>Orb-weaving spider Araneus ventricosus genome elucidates the spidroin gene catalogue.</title>
        <authorList>
            <person name="Kono N."/>
            <person name="Nakamura H."/>
            <person name="Ohtoshi R."/>
            <person name="Moran D.A.P."/>
            <person name="Shinohara A."/>
            <person name="Yoshida Y."/>
            <person name="Fujiwara M."/>
            <person name="Mori M."/>
            <person name="Tomita M."/>
            <person name="Arakawa K."/>
        </authorList>
    </citation>
    <scope>NUCLEOTIDE SEQUENCE [LARGE SCALE GENOMIC DNA]</scope>
</reference>
<keyword evidence="2" id="KW-1185">Reference proteome</keyword>
<evidence type="ECO:0000313" key="2">
    <source>
        <dbReference type="Proteomes" id="UP000499080"/>
    </source>
</evidence>
<proteinExistence type="predicted"/>
<gene>
    <name evidence="1" type="ORF">AVEN_23643_1</name>
</gene>
<comment type="caution">
    <text evidence="1">The sequence shown here is derived from an EMBL/GenBank/DDBJ whole genome shotgun (WGS) entry which is preliminary data.</text>
</comment>
<sequence length="133" mass="15252">MSAREEFEVTDDKIVQLVNNDIKELEEQQSEVSHVKMLYATEVAKSTEEHEEASSILLQDKREQAITLPVIQFFRMHTQPGRNCHDKMMSCRNIQMSRKIQVCETRIRYSTTFSGECAIGHFSTTAVSSVVHS</sequence>